<evidence type="ECO:0000259" key="6">
    <source>
        <dbReference type="PROSITE" id="PS50928"/>
    </source>
</evidence>
<keyword evidence="4 5" id="KW-0472">Membrane</keyword>
<feature type="transmembrane region" description="Helical" evidence="5">
    <location>
        <begin position="480"/>
        <end position="501"/>
    </location>
</feature>
<dbReference type="InterPro" id="IPR015943">
    <property type="entry name" value="WD40/YVTN_repeat-like_dom_sf"/>
</dbReference>
<accession>A0A7T4US00</accession>
<evidence type="ECO:0000256" key="1">
    <source>
        <dbReference type="ARBA" id="ARBA00004651"/>
    </source>
</evidence>
<dbReference type="InterPro" id="IPR036322">
    <property type="entry name" value="WD40_repeat_dom_sf"/>
</dbReference>
<feature type="transmembrane region" description="Helical" evidence="5">
    <location>
        <begin position="23"/>
        <end position="48"/>
    </location>
</feature>
<dbReference type="Proteomes" id="UP000596063">
    <property type="component" value="Chromosome"/>
</dbReference>
<feature type="domain" description="ABC transmembrane type-1" evidence="6">
    <location>
        <begin position="440"/>
        <end position="728"/>
    </location>
</feature>
<dbReference type="PROSITE" id="PS50928">
    <property type="entry name" value="ABC_TM1"/>
    <property type="match status" value="1"/>
</dbReference>
<feature type="transmembrane region" description="Helical" evidence="5">
    <location>
        <begin position="709"/>
        <end position="728"/>
    </location>
</feature>
<dbReference type="AlphaFoldDB" id="A0A7T4US00"/>
<dbReference type="Pfam" id="PF00528">
    <property type="entry name" value="BPD_transp_1"/>
    <property type="match status" value="1"/>
</dbReference>
<feature type="transmembrane region" description="Helical" evidence="5">
    <location>
        <begin position="507"/>
        <end position="527"/>
    </location>
</feature>
<feature type="transmembrane region" description="Helical" evidence="5">
    <location>
        <begin position="446"/>
        <end position="468"/>
    </location>
</feature>
<dbReference type="EMBL" id="CP066167">
    <property type="protein sequence ID" value="QQD19808.1"/>
    <property type="molecule type" value="Genomic_DNA"/>
</dbReference>
<evidence type="ECO:0000256" key="2">
    <source>
        <dbReference type="ARBA" id="ARBA00022692"/>
    </source>
</evidence>
<evidence type="ECO:0000256" key="3">
    <source>
        <dbReference type="ARBA" id="ARBA00022989"/>
    </source>
</evidence>
<keyword evidence="5" id="KW-0813">Transport</keyword>
<dbReference type="PANTHER" id="PTHR42727:SF1">
    <property type="entry name" value="PHOSPHATE TRANSPORT SYSTEM PERMEASE"/>
    <property type="match status" value="1"/>
</dbReference>
<organism evidence="7 8">
    <name type="scientific">Spongiibacter nanhainus</name>
    <dbReference type="NCBI Taxonomy" id="2794344"/>
    <lineage>
        <taxon>Bacteria</taxon>
        <taxon>Pseudomonadati</taxon>
        <taxon>Pseudomonadota</taxon>
        <taxon>Gammaproteobacteria</taxon>
        <taxon>Cellvibrionales</taxon>
        <taxon>Spongiibacteraceae</taxon>
        <taxon>Spongiibacter</taxon>
    </lineage>
</organism>
<dbReference type="SUPFAM" id="SSF161098">
    <property type="entry name" value="MetI-like"/>
    <property type="match status" value="1"/>
</dbReference>
<gene>
    <name evidence="7" type="ORF">I6N98_08215</name>
</gene>
<reference evidence="7 8" key="1">
    <citation type="submission" date="2020-12" db="EMBL/GenBank/DDBJ databases">
        <authorList>
            <person name="Shan Y."/>
        </authorList>
    </citation>
    <scope>NUCLEOTIDE SEQUENCE [LARGE SCALE GENOMIC DNA]</scope>
    <source>
        <strain evidence="8">csc3.9</strain>
    </source>
</reference>
<dbReference type="KEGG" id="snan:I6N98_08215"/>
<evidence type="ECO:0000256" key="5">
    <source>
        <dbReference type="RuleBase" id="RU363032"/>
    </source>
</evidence>
<feature type="transmembrane region" description="Helical" evidence="5">
    <location>
        <begin position="592"/>
        <end position="611"/>
    </location>
</feature>
<dbReference type="Gene3D" id="2.130.10.10">
    <property type="entry name" value="YVTN repeat-like/Quinoprotein amine dehydrogenase"/>
    <property type="match status" value="1"/>
</dbReference>
<evidence type="ECO:0000256" key="4">
    <source>
        <dbReference type="ARBA" id="ARBA00023136"/>
    </source>
</evidence>
<dbReference type="GO" id="GO:0005886">
    <property type="term" value="C:plasma membrane"/>
    <property type="evidence" value="ECO:0007669"/>
    <property type="project" value="UniProtKB-SubCell"/>
</dbReference>
<dbReference type="Gene3D" id="1.10.3720.10">
    <property type="entry name" value="MetI-like"/>
    <property type="match status" value="1"/>
</dbReference>
<dbReference type="PANTHER" id="PTHR42727">
    <property type="entry name" value="PHOSPHATE TRANSPORT SYSTEM PERMEASE PROTEIN"/>
    <property type="match status" value="1"/>
</dbReference>
<dbReference type="RefSeq" id="WP_198571292.1">
    <property type="nucleotide sequence ID" value="NZ_CP066167.1"/>
</dbReference>
<dbReference type="InterPro" id="IPR035906">
    <property type="entry name" value="MetI-like_sf"/>
</dbReference>
<protein>
    <submittedName>
        <fullName evidence="7">ABC transporter permease subunit</fullName>
    </submittedName>
</protein>
<proteinExistence type="inferred from homology"/>
<comment type="subcellular location">
    <subcellularLocation>
        <location evidence="1 5">Cell membrane</location>
        <topology evidence="1 5">Multi-pass membrane protein</topology>
    </subcellularLocation>
</comment>
<sequence>MTQFDVQAAASRRRHWRQWKDRATTATITAGGVSVLVAILLIFFYLLYEILPLFESARVEADGDYRIAVDDRPLYLALEEQAEVALRLGEQGSVLFFDARSGAPIQRTQLDTGKVPISSFSLESEASRLMALGLEDGRVLLAQHNYRLSYHDGQRQIRPSIDYPRGTSGVSLAQAPLSSVAVRDGDRALTMIGISAGKLVGKRWRKEENFLTGEVTLQPVALSLPTLDITADRVLVGPVQRWLYVLSNGGEYRLIDLQSGAVADRGRLFEHDTLNQVRFLLGGISLMAASDRGAITQFFVVRDSDRPSGHRLQTVRHFQSQNSELAQLLTEHRRKGFLAIGRDGQVDIFHSTAQRRLLSRQLAPKNVISAAIAPRADALLVETSGGQLYRYKLHNEHPEISWSVLWDKIWYESYPEPDYIWQSSASNNDFEPKYSFAPLAFGTLKAAFYAMLLAAPLAICGAIYTAYFMSSPLRRKVKPIIELMEALPTVILGFLAGLWLAPFIEKNLPSVFSVFLVMPMAILLTAWGWSRLPLTFRQRIPDGIHPVLLVPVVLAVVVGCVMLSAPMEQAFFNGDMRAWLTNDLGVDFDQRNALVVGVAMGFAVIPTIFSIAEDAIFSVPKHLSYGSLALGATTWQSLVGVVLPTASPGIFSALMIGMGRAVGETMIVLMATGNTPIMDANIFEGMRTLSANIAVEIGETEVDSTHFRVLFLAAFVLFMFTFCVNTVAEVVRQRLRQRYGNL</sequence>
<dbReference type="SUPFAM" id="SSF50978">
    <property type="entry name" value="WD40 repeat-like"/>
    <property type="match status" value="1"/>
</dbReference>
<keyword evidence="8" id="KW-1185">Reference proteome</keyword>
<comment type="similarity">
    <text evidence="5">Belongs to the binding-protein-dependent transport system permease family.</text>
</comment>
<dbReference type="InterPro" id="IPR000515">
    <property type="entry name" value="MetI-like"/>
</dbReference>
<evidence type="ECO:0000313" key="8">
    <source>
        <dbReference type="Proteomes" id="UP000596063"/>
    </source>
</evidence>
<evidence type="ECO:0000313" key="7">
    <source>
        <dbReference type="EMBL" id="QQD19808.1"/>
    </source>
</evidence>
<dbReference type="GO" id="GO:0055085">
    <property type="term" value="P:transmembrane transport"/>
    <property type="evidence" value="ECO:0007669"/>
    <property type="project" value="InterPro"/>
</dbReference>
<keyword evidence="3 5" id="KW-1133">Transmembrane helix</keyword>
<keyword evidence="2 5" id="KW-0812">Transmembrane</keyword>
<name>A0A7T4US00_9GAMM</name>
<dbReference type="CDD" id="cd06261">
    <property type="entry name" value="TM_PBP2"/>
    <property type="match status" value="1"/>
</dbReference>
<feature type="transmembrane region" description="Helical" evidence="5">
    <location>
        <begin position="548"/>
        <end position="572"/>
    </location>
</feature>